<reference evidence="6" key="1">
    <citation type="submission" date="2023-06" db="EMBL/GenBank/DDBJ databases">
        <title>Genome-scale phylogeny and comparative genomics of the fungal order Sordariales.</title>
        <authorList>
            <consortium name="Lawrence Berkeley National Laboratory"/>
            <person name="Hensen N."/>
            <person name="Bonometti L."/>
            <person name="Westerberg I."/>
            <person name="Brannstrom I.O."/>
            <person name="Guillou S."/>
            <person name="Cros-Aarteil S."/>
            <person name="Calhoun S."/>
            <person name="Haridas S."/>
            <person name="Kuo A."/>
            <person name="Mondo S."/>
            <person name="Pangilinan J."/>
            <person name="Riley R."/>
            <person name="Labutti K."/>
            <person name="Andreopoulos B."/>
            <person name="Lipzen A."/>
            <person name="Chen C."/>
            <person name="Yanf M."/>
            <person name="Daum C."/>
            <person name="Ng V."/>
            <person name="Clum A."/>
            <person name="Steindorff A."/>
            <person name="Ohm R."/>
            <person name="Martin F."/>
            <person name="Silar P."/>
            <person name="Natvig D."/>
            <person name="Lalanne C."/>
            <person name="Gautier V."/>
            <person name="Ament-Velasquez S.L."/>
            <person name="Kruys A."/>
            <person name="Hutchinson M.I."/>
            <person name="Powell A.J."/>
            <person name="Barry K."/>
            <person name="Miller A.N."/>
            <person name="Grigoriev I.V."/>
            <person name="Debuchy R."/>
            <person name="Gladieux P."/>
            <person name="Thoren M.H."/>
            <person name="Johannesson H."/>
        </authorList>
    </citation>
    <scope>NUCLEOTIDE SEQUENCE</scope>
    <source>
        <strain evidence="6">PSN4</strain>
    </source>
</reference>
<dbReference type="EMBL" id="MU839835">
    <property type="protein sequence ID" value="KAK1754396.1"/>
    <property type="molecule type" value="Genomic_DNA"/>
</dbReference>
<feature type="compositionally biased region" description="Basic and acidic residues" evidence="5">
    <location>
        <begin position="828"/>
        <end position="840"/>
    </location>
</feature>
<keyword evidence="4" id="KW-0520">NAD</keyword>
<keyword evidence="2" id="KW-0808">Transferase</keyword>
<evidence type="ECO:0000313" key="6">
    <source>
        <dbReference type="EMBL" id="KAK1754396.1"/>
    </source>
</evidence>
<keyword evidence="1" id="KW-0328">Glycosyltransferase</keyword>
<evidence type="ECO:0000313" key="7">
    <source>
        <dbReference type="Proteomes" id="UP001239445"/>
    </source>
</evidence>
<dbReference type="GO" id="GO:0016779">
    <property type="term" value="F:nucleotidyltransferase activity"/>
    <property type="evidence" value="ECO:0007669"/>
    <property type="project" value="UniProtKB-KW"/>
</dbReference>
<dbReference type="AlphaFoldDB" id="A0AAJ0B9Y2"/>
<evidence type="ECO:0000256" key="3">
    <source>
        <dbReference type="ARBA" id="ARBA00022695"/>
    </source>
</evidence>
<evidence type="ECO:0000256" key="1">
    <source>
        <dbReference type="ARBA" id="ARBA00022676"/>
    </source>
</evidence>
<keyword evidence="3" id="KW-0548">Nucleotidyltransferase</keyword>
<evidence type="ECO:0000256" key="2">
    <source>
        <dbReference type="ARBA" id="ARBA00022679"/>
    </source>
</evidence>
<dbReference type="GO" id="GO:0016757">
    <property type="term" value="F:glycosyltransferase activity"/>
    <property type="evidence" value="ECO:0007669"/>
    <property type="project" value="UniProtKB-KW"/>
</dbReference>
<proteinExistence type="predicted"/>
<name>A0AAJ0B9Y2_9PEZI</name>
<comment type="caution">
    <text evidence="6">The sequence shown here is derived from an EMBL/GenBank/DDBJ whole genome shotgun (WGS) entry which is preliminary data.</text>
</comment>
<dbReference type="PANTHER" id="PTHR21328">
    <property type="entry name" value="POLY ADP-RIBOSE POLYMERASE FAMILY, MEMBER PARP"/>
    <property type="match status" value="1"/>
</dbReference>
<protein>
    <submittedName>
        <fullName evidence="6">Uncharacterized protein</fullName>
    </submittedName>
</protein>
<evidence type="ECO:0000256" key="4">
    <source>
        <dbReference type="ARBA" id="ARBA00023027"/>
    </source>
</evidence>
<dbReference type="Proteomes" id="UP001239445">
    <property type="component" value="Unassembled WGS sequence"/>
</dbReference>
<feature type="region of interest" description="Disordered" evidence="5">
    <location>
        <begin position="819"/>
        <end position="840"/>
    </location>
</feature>
<organism evidence="6 7">
    <name type="scientific">Echria macrotheca</name>
    <dbReference type="NCBI Taxonomy" id="438768"/>
    <lineage>
        <taxon>Eukaryota</taxon>
        <taxon>Fungi</taxon>
        <taxon>Dikarya</taxon>
        <taxon>Ascomycota</taxon>
        <taxon>Pezizomycotina</taxon>
        <taxon>Sordariomycetes</taxon>
        <taxon>Sordariomycetidae</taxon>
        <taxon>Sordariales</taxon>
        <taxon>Schizotheciaceae</taxon>
        <taxon>Echria</taxon>
    </lineage>
</organism>
<dbReference type="InterPro" id="IPR051838">
    <property type="entry name" value="ARTD_PARP"/>
</dbReference>
<accession>A0AAJ0B9Y2</accession>
<gene>
    <name evidence="6" type="ORF">QBC47DRAFT_302159</name>
</gene>
<evidence type="ECO:0000256" key="5">
    <source>
        <dbReference type="SAM" id="MobiDB-lite"/>
    </source>
</evidence>
<sequence>MGIFPRRAGEQWHHELLNSGADQCLFGPRPFYSFPFGTLSSATDVYIKKKRLIPESQACDAALVGMVLEHAQREGGVKDVAVLACLHALSHMTGSTLLVSLREECSDQRFLRCLILSHYANGSIVRANECQAAKALVQLLAGQDFLETVRQLFRELTEDGGNPNIMTASYINSILRSTKFDTNFDAHLKSLRQQRRYMSLYNAVSWLGAIANTPDNSTARSVITTILPDWMSWISWRPNFFRLMQWEGGNFTESQRQRLSPVFDLEGPDPTGHGFPSLKESTACFQSIRILDRDRSLLEGLLSLLDAVQLVPGRHAVDLFIFLCVENRNPIDRNLLSLVRAILDTRNDDCIDAMHLWLSNLRGFNNRMVALTKMLPVLGSHPSLQEVVGHDIGSDVVEVMAAARGEFNNMLSTGIPDNLAMKIHAFGSAIKDSTWLHPALDPDFLQGLQVLPPQETIIEILDSSQGPHAPVDLVKQYLSAVIGGRRGDATGLLSSIQGSISFYGRGIHPDRASLATAIGNLGFINVEVHQACRERILDEDIYMVRDLLAVTRSDSNNSCVAFARLLCRRMTMQPTVHDCWLSLLLCILLERRDDILVWSAEELPVDQWFQWVGDLRTLFPHSDGHISVTDLNFTPRKYEWWDLLRRYGRAIAKLESLYKRRANLRWLWFQEFSDIPVLLDLLERPSGRLSAGERFILSYLSPTIYVIRLVCESLGALARASDTGRIAFESVFTRYQQINQEGWSEAATQALMVSWRQSISLNSSDREGLLTLSELLGLGPSVDGDGISVARQSLISDHARVIAMARELEDMRLRLRNDDSSTLPRTLGVEDGRPDADPEIPDRLSSVVERLGPKQWEMCFPLTHLDHPSRQGLGLDDASRLLLVRISFLRQQQPAFCIHFHPNDEEMDNHGPWYVDAEMPDGRVCWTRPSPLLYVLSRALHGFLANGNRDLLSVYDMISARLATPSDHCMVCSTSMGSRLWRPTVCSSACSEVLQRAPMEVRVAGLISDPPVLDLLLTSIYSASFDNNMTLDLLPGCPFPREKIREVIDSFPALPAHARPSEILSHIRTSVTAAEGDGVMSDAEKLLTWMSIQFRGCLVSSPQNCRIPGMPGVIQFMMLNGDPSREQQFSALLASQNGETGRSAVGGVTFHGAAVERLWRGLTEGLRASLHGRPGLQVQGVALADEADLMMGYAGDTTSGGWARSELQKYNVMLVCELAGHTWQTYHTISEEARIAVRYVLLCPRGFTPPRTTQIGGHLRAVFQGLGEGKLVDRA</sequence>
<keyword evidence="7" id="KW-1185">Reference proteome</keyword>